<dbReference type="SMART" id="SM00722">
    <property type="entry name" value="CASH"/>
    <property type="match status" value="2"/>
</dbReference>
<keyword evidence="3" id="KW-0833">Ubl conjugation pathway</keyword>
<dbReference type="Proteomes" id="UP000007013">
    <property type="component" value="Chromosome"/>
</dbReference>
<keyword evidence="6" id="KW-1185">Reference proteome</keyword>
<dbReference type="InterPro" id="IPR007742">
    <property type="entry name" value="NosD_dom"/>
</dbReference>
<organism evidence="5 6">
    <name type="scientific">Opitutus terrae (strain DSM 11246 / JCM 15787 / PB90-1)</name>
    <dbReference type="NCBI Taxonomy" id="452637"/>
    <lineage>
        <taxon>Bacteria</taxon>
        <taxon>Pseudomonadati</taxon>
        <taxon>Verrucomicrobiota</taxon>
        <taxon>Opitutia</taxon>
        <taxon>Opitutales</taxon>
        <taxon>Opitutaceae</taxon>
        <taxon>Opitutus</taxon>
    </lineage>
</organism>
<evidence type="ECO:0000256" key="2">
    <source>
        <dbReference type="ARBA" id="ARBA00022737"/>
    </source>
</evidence>
<dbReference type="PANTHER" id="PTHR22990">
    <property type="entry name" value="F-BOX ONLY PROTEIN"/>
    <property type="match status" value="1"/>
</dbReference>
<dbReference type="STRING" id="452637.Oter_1805"/>
<dbReference type="InterPro" id="IPR006626">
    <property type="entry name" value="PbH1"/>
</dbReference>
<keyword evidence="2" id="KW-0677">Repeat</keyword>
<evidence type="ECO:0000259" key="4">
    <source>
        <dbReference type="SMART" id="SM00722"/>
    </source>
</evidence>
<evidence type="ECO:0000313" key="5">
    <source>
        <dbReference type="EMBL" id="ACB75089.1"/>
    </source>
</evidence>
<feature type="domain" description="Carbohydrate-binding/sugar hydrolysis" evidence="4">
    <location>
        <begin position="71"/>
        <end position="240"/>
    </location>
</feature>
<dbReference type="eggNOG" id="COG3420">
    <property type="taxonomic scope" value="Bacteria"/>
</dbReference>
<dbReference type="InterPro" id="IPR012334">
    <property type="entry name" value="Pectin_lyas_fold"/>
</dbReference>
<accession>B1ZWX8</accession>
<dbReference type="Pfam" id="PF05048">
    <property type="entry name" value="NosD"/>
    <property type="match status" value="1"/>
</dbReference>
<dbReference type="AlphaFoldDB" id="B1ZWX8"/>
<dbReference type="InterPro" id="IPR006633">
    <property type="entry name" value="Carb-bd_sugar_hydrolysis-dom"/>
</dbReference>
<dbReference type="HOGENOM" id="CLU_041882_0_1_0"/>
<proteinExistence type="predicted"/>
<evidence type="ECO:0000256" key="1">
    <source>
        <dbReference type="ARBA" id="ARBA00004906"/>
    </source>
</evidence>
<dbReference type="EMBL" id="CP001032">
    <property type="protein sequence ID" value="ACB75089.1"/>
    <property type="molecule type" value="Genomic_DNA"/>
</dbReference>
<comment type="pathway">
    <text evidence="1">Protein modification; protein ubiquitination.</text>
</comment>
<evidence type="ECO:0000313" key="6">
    <source>
        <dbReference type="Proteomes" id="UP000007013"/>
    </source>
</evidence>
<dbReference type="NCBIfam" id="TIGR03804">
    <property type="entry name" value="para_beta_helix"/>
    <property type="match status" value="2"/>
</dbReference>
<dbReference type="InterPro" id="IPR011459">
    <property type="entry name" value="DUF1565"/>
</dbReference>
<dbReference type="Gene3D" id="2.160.20.10">
    <property type="entry name" value="Single-stranded right-handed beta-helix, Pectin lyase-like"/>
    <property type="match status" value="2"/>
</dbReference>
<feature type="domain" description="Carbohydrate-binding/sugar hydrolysis" evidence="4">
    <location>
        <begin position="268"/>
        <end position="410"/>
    </location>
</feature>
<dbReference type="Pfam" id="PF07602">
    <property type="entry name" value="DUF1565"/>
    <property type="match status" value="1"/>
</dbReference>
<dbReference type="InterPro" id="IPR011050">
    <property type="entry name" value="Pectin_lyase_fold/virulence"/>
</dbReference>
<name>B1ZWX8_OPITP</name>
<dbReference type="InterPro" id="IPR051550">
    <property type="entry name" value="SCF-Subunits/Alg-Epimerases"/>
</dbReference>
<sequence>MTIVGQNPGGARRPLRADVDPIPEQRVGDGGFRCEGPLCFRAWLAALIALVVVLPARAGSSFDLAAAIRSAGPGATIEVPAGTYRGPFVLEQPIRLLGAPGAILDGGGQANVVEIRAPDVELAGFVIRNSSSDIERDRAGVYVVAPRATIRDNTVVDCLHGIYLKAANDVRILHNVIRGRAALETVADPIVSGLKLSSAELCSSELEQNQRGNGIHLWKSLRTEITDNDIRGTRDGIYFSFSDQTQVRRNRISQVRYGLHYMYSDENLFEGNTFADNAAGAALMFSADIVLRGNRFTANRTQRSYGLLLQTVDRTVIEHNVMEGNTVGLYLESNHTNTVRNNEIAGNYIGLRISDSSGDNTFSGNSFVRNVHPVEMSGASEGNHWTAGGRGNHWDGALTLDLNRDGVADVAHREVDVFGSWRREFPAIGLLSGSPGERLIRFIYSRVPVRGLLGVTDARPLVRAPAP</sequence>
<dbReference type="PANTHER" id="PTHR22990:SF15">
    <property type="entry name" value="F-BOX ONLY PROTEIN 10"/>
    <property type="match status" value="1"/>
</dbReference>
<dbReference type="KEGG" id="ote:Oter_1805"/>
<dbReference type="SMART" id="SM00710">
    <property type="entry name" value="PbH1"/>
    <property type="match status" value="10"/>
</dbReference>
<protein>
    <submittedName>
        <fullName evidence="5">Carbohydrate-binding and sugar hydrolysis</fullName>
    </submittedName>
</protein>
<dbReference type="InterPro" id="IPR022441">
    <property type="entry name" value="Para_beta_helix_rpt-2"/>
</dbReference>
<gene>
    <name evidence="5" type="ordered locus">Oter_1805</name>
</gene>
<reference evidence="5 6" key="1">
    <citation type="journal article" date="2011" name="J. Bacteriol.">
        <title>Genome sequence of the verrucomicrobium Opitutus terrae PB90-1, an abundant inhabitant of rice paddy soil ecosystems.</title>
        <authorList>
            <person name="van Passel M.W."/>
            <person name="Kant R."/>
            <person name="Palva A."/>
            <person name="Copeland A."/>
            <person name="Lucas S."/>
            <person name="Lapidus A."/>
            <person name="Glavina del Rio T."/>
            <person name="Pitluck S."/>
            <person name="Goltsman E."/>
            <person name="Clum A."/>
            <person name="Sun H."/>
            <person name="Schmutz J."/>
            <person name="Larimer F.W."/>
            <person name="Land M.L."/>
            <person name="Hauser L."/>
            <person name="Kyrpides N."/>
            <person name="Mikhailova N."/>
            <person name="Richardson P.P."/>
            <person name="Janssen P.H."/>
            <person name="de Vos W.M."/>
            <person name="Smidt H."/>
        </authorList>
    </citation>
    <scope>NUCLEOTIDE SEQUENCE [LARGE SCALE GENOMIC DNA]</scope>
    <source>
        <strain evidence="6">DSM 11246 / JCM 15787 / PB90-1</strain>
    </source>
</reference>
<evidence type="ECO:0000256" key="3">
    <source>
        <dbReference type="ARBA" id="ARBA00022786"/>
    </source>
</evidence>
<dbReference type="SUPFAM" id="SSF51126">
    <property type="entry name" value="Pectin lyase-like"/>
    <property type="match status" value="1"/>
</dbReference>